<dbReference type="GO" id="GO:0046052">
    <property type="term" value="P:UTP catabolic process"/>
    <property type="evidence" value="ECO:0007669"/>
    <property type="project" value="TreeGrafter"/>
</dbReference>
<dbReference type="InterPro" id="IPR048015">
    <property type="entry name" value="NTP-PPase_MazG-like_N"/>
</dbReference>
<feature type="coiled-coil region" evidence="1">
    <location>
        <begin position="410"/>
        <end position="468"/>
    </location>
</feature>
<dbReference type="GO" id="GO:0046076">
    <property type="term" value="P:dTTP catabolic process"/>
    <property type="evidence" value="ECO:0007669"/>
    <property type="project" value="TreeGrafter"/>
</dbReference>
<dbReference type="GO" id="GO:0046081">
    <property type="term" value="P:dUTP catabolic process"/>
    <property type="evidence" value="ECO:0007669"/>
    <property type="project" value="TreeGrafter"/>
</dbReference>
<dbReference type="Pfam" id="PF00590">
    <property type="entry name" value="TP_methylase"/>
    <property type="match status" value="1"/>
</dbReference>
<dbReference type="Pfam" id="PF03819">
    <property type="entry name" value="MazG"/>
    <property type="match status" value="2"/>
</dbReference>
<dbReference type="InterPro" id="IPR004518">
    <property type="entry name" value="MazG-like_dom"/>
</dbReference>
<feature type="domain" description="NTP pyrophosphohydrolase MazG-like" evidence="3">
    <location>
        <begin position="417"/>
        <end position="472"/>
    </location>
</feature>
<proteinExistence type="predicted"/>
<dbReference type="InterPro" id="IPR048011">
    <property type="entry name" value="NTP-PPase_MazG-like_C"/>
</dbReference>
<feature type="domain" description="NTP pyrophosphohydrolase MazG-like" evidence="3">
    <location>
        <begin position="274"/>
        <end position="347"/>
    </location>
</feature>
<dbReference type="GO" id="GO:0046061">
    <property type="term" value="P:dATP catabolic process"/>
    <property type="evidence" value="ECO:0007669"/>
    <property type="project" value="TreeGrafter"/>
</dbReference>
<dbReference type="GO" id="GO:0008168">
    <property type="term" value="F:methyltransferase activity"/>
    <property type="evidence" value="ECO:0007669"/>
    <property type="project" value="InterPro"/>
</dbReference>
<dbReference type="SUPFAM" id="SSF101386">
    <property type="entry name" value="all-alpha NTP pyrophosphatases"/>
    <property type="match status" value="2"/>
</dbReference>
<keyword evidence="4" id="KW-0378">Hydrolase</keyword>
<dbReference type="CDD" id="cd11723">
    <property type="entry name" value="YabN_N_like"/>
    <property type="match status" value="1"/>
</dbReference>
<dbReference type="GO" id="GO:0006203">
    <property type="term" value="P:dGTP catabolic process"/>
    <property type="evidence" value="ECO:0007669"/>
    <property type="project" value="TreeGrafter"/>
</dbReference>
<dbReference type="InterPro" id="IPR011551">
    <property type="entry name" value="NTP_PyrPHydrolase_MazG"/>
</dbReference>
<sequence length="512" mass="57462">MSEPQITILGLGPGPWELLTREAYEVLAKAVERGQPIYFRTLIHPIVEPLRQAFPGLALQSFDALYDAAQDWETLYQRMAETICAAATAGGGPVLYAVPGHPLVGDTSVQLLLHLARERGLELRLVAGLSFIEPICTALGLDPLEAGLQIIDAVSLAALPGDEVAGRVVPTTPLLVPHLYNRRLASAVKLALGECYPDEWQVTLVRLSDQAQEAARLQRLALYELDRQSLVDHLTTLYVPPVEALTALRHPDTLRYITKRLRRDPDGCPWDRQQTHQTLVPFVLEETYEVVEALEENDMAKLAEELGDLLLQVYLHAEIARQEGHFALGDVFEQINAKLIRRHPHVFGDVKVSGAGQVVQNWEAIKRAERQAAGQPVHEESVLDRVPLASPALTVAQEYQRRAARVGFTYADMNGVLDKLAEELRELAQARSDEERREELGDLLFMVVRAASELNIDAEAALRQANRKFRRRFRRMEELARSEGRPLEERSREELRALWRRAKEQTDAVPDA</sequence>
<dbReference type="PANTHER" id="PTHR30522">
    <property type="entry name" value="NUCLEOSIDE TRIPHOSPHATE PYROPHOSPHOHYDROLASE"/>
    <property type="match status" value="1"/>
</dbReference>
<dbReference type="SUPFAM" id="SSF53790">
    <property type="entry name" value="Tetrapyrrole methylase"/>
    <property type="match status" value="1"/>
</dbReference>
<dbReference type="NCBIfam" id="NF007113">
    <property type="entry name" value="PRK09562.1"/>
    <property type="match status" value="1"/>
</dbReference>
<evidence type="ECO:0000259" key="2">
    <source>
        <dbReference type="Pfam" id="PF00590"/>
    </source>
</evidence>
<dbReference type="GO" id="GO:0006950">
    <property type="term" value="P:response to stress"/>
    <property type="evidence" value="ECO:0007669"/>
    <property type="project" value="UniProtKB-ARBA"/>
</dbReference>
<keyword evidence="1" id="KW-0175">Coiled coil</keyword>
<evidence type="ECO:0000256" key="1">
    <source>
        <dbReference type="SAM" id="Coils"/>
    </source>
</evidence>
<name>A0A328VGW6_9CHLR</name>
<dbReference type="PANTHER" id="PTHR30522:SF0">
    <property type="entry name" value="NUCLEOSIDE TRIPHOSPHATE PYROPHOSPHOHYDROLASE"/>
    <property type="match status" value="1"/>
</dbReference>
<dbReference type="InterPro" id="IPR035996">
    <property type="entry name" value="4pyrrol_Methylase_sf"/>
</dbReference>
<evidence type="ECO:0000259" key="3">
    <source>
        <dbReference type="Pfam" id="PF03819"/>
    </source>
</evidence>
<dbReference type="CDD" id="cd11528">
    <property type="entry name" value="NTP-PPase_MazG_Nterm"/>
    <property type="match status" value="1"/>
</dbReference>
<dbReference type="InterPro" id="IPR035013">
    <property type="entry name" value="YabN_N"/>
</dbReference>
<feature type="domain" description="Tetrapyrrole methylase" evidence="2">
    <location>
        <begin position="6"/>
        <end position="205"/>
    </location>
</feature>
<evidence type="ECO:0000313" key="5">
    <source>
        <dbReference type="Proteomes" id="UP000248706"/>
    </source>
</evidence>
<organism evidence="4 5">
    <name type="scientific">Thermogemmatispora tikiterensis</name>
    <dbReference type="NCBI Taxonomy" id="1825093"/>
    <lineage>
        <taxon>Bacteria</taxon>
        <taxon>Bacillati</taxon>
        <taxon>Chloroflexota</taxon>
        <taxon>Ktedonobacteria</taxon>
        <taxon>Thermogemmatisporales</taxon>
        <taxon>Thermogemmatisporaceae</taxon>
        <taxon>Thermogemmatispora</taxon>
    </lineage>
</organism>
<accession>A0A328VGW6</accession>
<reference evidence="4 5" key="1">
    <citation type="submission" date="2016-08" db="EMBL/GenBank/DDBJ databases">
        <title>Analysis of Carbohydrate Active Enzymes in Thermogemmatispora T81 Reveals Carbohydrate Degradation Ability.</title>
        <authorList>
            <person name="Tomazini A."/>
            <person name="Lal S."/>
            <person name="Stott M."/>
            <person name="Henrissat B."/>
            <person name="Polikarpov I."/>
            <person name="Sparling R."/>
            <person name="Levin D.B."/>
        </authorList>
    </citation>
    <scope>NUCLEOTIDE SEQUENCE [LARGE SCALE GENOMIC DNA]</scope>
    <source>
        <strain evidence="4 5">T81</strain>
    </source>
</reference>
<gene>
    <name evidence="4" type="ORF">A4R35_15570</name>
</gene>
<dbReference type="NCBIfam" id="TIGR00444">
    <property type="entry name" value="mazG"/>
    <property type="match status" value="1"/>
</dbReference>
<dbReference type="AlphaFoldDB" id="A0A328VGW6"/>
<dbReference type="CDD" id="cd11529">
    <property type="entry name" value="NTP-PPase_MazG_Cterm"/>
    <property type="match status" value="1"/>
</dbReference>
<dbReference type="GO" id="GO:0046047">
    <property type="term" value="P:TTP catabolic process"/>
    <property type="evidence" value="ECO:0007669"/>
    <property type="project" value="TreeGrafter"/>
</dbReference>
<dbReference type="Gene3D" id="1.10.287.1080">
    <property type="entry name" value="MazG-like"/>
    <property type="match status" value="2"/>
</dbReference>
<dbReference type="RefSeq" id="WP_112430950.1">
    <property type="nucleotide sequence ID" value="NZ_MCIF01000002.1"/>
</dbReference>
<dbReference type="GO" id="GO:0047429">
    <property type="term" value="F:nucleoside triphosphate diphosphatase activity"/>
    <property type="evidence" value="ECO:0007669"/>
    <property type="project" value="InterPro"/>
</dbReference>
<evidence type="ECO:0000313" key="4">
    <source>
        <dbReference type="EMBL" id="RAQ96956.1"/>
    </source>
</evidence>
<dbReference type="EMBL" id="MCIF01000002">
    <property type="protein sequence ID" value="RAQ96956.1"/>
    <property type="molecule type" value="Genomic_DNA"/>
</dbReference>
<dbReference type="InterPro" id="IPR014777">
    <property type="entry name" value="4pyrrole_Mease_sub1"/>
</dbReference>
<dbReference type="InterPro" id="IPR000878">
    <property type="entry name" value="4pyrrol_Mease"/>
</dbReference>
<protein>
    <submittedName>
        <fullName evidence="4">Nucleoside triphosphate pyrophosphohydrolase</fullName>
    </submittedName>
</protein>
<comment type="caution">
    <text evidence="4">The sequence shown here is derived from an EMBL/GenBank/DDBJ whole genome shotgun (WGS) entry which is preliminary data.</text>
</comment>
<keyword evidence="5" id="KW-1185">Reference proteome</keyword>
<dbReference type="FunFam" id="1.10.287.1080:FF:000001">
    <property type="entry name" value="Nucleoside triphosphate pyrophosphohydrolase"/>
    <property type="match status" value="1"/>
</dbReference>
<dbReference type="Proteomes" id="UP000248706">
    <property type="component" value="Unassembled WGS sequence"/>
</dbReference>
<dbReference type="Gene3D" id="3.40.1010.10">
    <property type="entry name" value="Cobalt-precorrin-4 Transmethylase, Domain 1"/>
    <property type="match status" value="1"/>
</dbReference>
<dbReference type="OrthoDB" id="9808939at2"/>